<dbReference type="KEGG" id="egl:EGR_04691"/>
<organism evidence="1 2">
    <name type="scientific">Echinococcus granulosus</name>
    <name type="common">Hydatid tapeworm</name>
    <dbReference type="NCBI Taxonomy" id="6210"/>
    <lineage>
        <taxon>Eukaryota</taxon>
        <taxon>Metazoa</taxon>
        <taxon>Spiralia</taxon>
        <taxon>Lophotrochozoa</taxon>
        <taxon>Platyhelminthes</taxon>
        <taxon>Cestoda</taxon>
        <taxon>Eucestoda</taxon>
        <taxon>Cyclophyllidea</taxon>
        <taxon>Taeniidae</taxon>
        <taxon>Echinococcus</taxon>
        <taxon>Echinococcus granulosus group</taxon>
    </lineage>
</organism>
<dbReference type="RefSeq" id="XP_024351693.1">
    <property type="nucleotide sequence ID" value="XM_024493940.1"/>
</dbReference>
<sequence>MKCTLRFRRFNHSKADKLEHSKTYFTAFHIFLSFLCNCLTNSRKGFTNLCDCLKHKRASTKSQILLKLIVSLVRCGLILNFADNRPSLAVEEFSFTIAQTICLGVNILSTVTFQSTGTNLSFVGPSQGRKTTQENPDLNDWGNFITKLSIASIQKIKNCIVLTSKYYYYYKVTVSSLSLSWWFEFGSTVTRNDLLSGELCIKWKYSNNCFNTNLAKLISVI</sequence>
<dbReference type="CTD" id="36340406"/>
<gene>
    <name evidence="1" type="ORF">EGR_04691</name>
</gene>
<protein>
    <submittedName>
        <fullName evidence="1">Uncharacterized protein</fullName>
    </submittedName>
</protein>
<dbReference type="Proteomes" id="UP000019149">
    <property type="component" value="Unassembled WGS sequence"/>
</dbReference>
<comment type="caution">
    <text evidence="1">The sequence shown here is derived from an EMBL/GenBank/DDBJ whole genome shotgun (WGS) entry which is preliminary data.</text>
</comment>
<evidence type="ECO:0000313" key="1">
    <source>
        <dbReference type="EMBL" id="EUB60497.1"/>
    </source>
</evidence>
<proteinExistence type="predicted"/>
<dbReference type="EMBL" id="APAU02000030">
    <property type="protein sequence ID" value="EUB60497.1"/>
    <property type="molecule type" value="Genomic_DNA"/>
</dbReference>
<reference evidence="1 2" key="1">
    <citation type="journal article" date="2013" name="Nat. Genet.">
        <title>The genome of the hydatid tapeworm Echinococcus granulosus.</title>
        <authorList>
            <person name="Zheng H."/>
            <person name="Zhang W."/>
            <person name="Zhang L."/>
            <person name="Zhang Z."/>
            <person name="Li J."/>
            <person name="Lu G."/>
            <person name="Zhu Y."/>
            <person name="Wang Y."/>
            <person name="Huang Y."/>
            <person name="Liu J."/>
            <person name="Kang H."/>
            <person name="Chen J."/>
            <person name="Wang L."/>
            <person name="Chen A."/>
            <person name="Yu S."/>
            <person name="Gao Z."/>
            <person name="Jin L."/>
            <person name="Gu W."/>
            <person name="Wang Z."/>
            <person name="Zhao L."/>
            <person name="Shi B."/>
            <person name="Wen H."/>
            <person name="Lin R."/>
            <person name="Jones M.K."/>
            <person name="Brejova B."/>
            <person name="Vinar T."/>
            <person name="Zhao G."/>
            <person name="McManus D.P."/>
            <person name="Chen Z."/>
            <person name="Zhou Y."/>
            <person name="Wang S."/>
        </authorList>
    </citation>
    <scope>NUCLEOTIDE SEQUENCE [LARGE SCALE GENOMIC DNA]</scope>
</reference>
<accession>W6UQC6</accession>
<dbReference type="AlphaFoldDB" id="W6UQC6"/>
<keyword evidence="2" id="KW-1185">Reference proteome</keyword>
<evidence type="ECO:0000313" key="2">
    <source>
        <dbReference type="Proteomes" id="UP000019149"/>
    </source>
</evidence>
<dbReference type="GeneID" id="36340406"/>
<name>W6UQC6_ECHGR</name>